<reference evidence="1" key="2">
    <citation type="submission" date="2025-08" db="UniProtKB">
        <authorList>
            <consortium name="Ensembl"/>
        </authorList>
    </citation>
    <scope>IDENTIFICATION</scope>
</reference>
<dbReference type="Pfam" id="PF12796">
    <property type="entry name" value="Ank_2"/>
    <property type="match status" value="1"/>
</dbReference>
<dbReference type="Proteomes" id="UP000694680">
    <property type="component" value="Chromosome 17"/>
</dbReference>
<evidence type="ECO:0000313" key="1">
    <source>
        <dbReference type="Ensembl" id="ENSGWIP00000054270.1"/>
    </source>
</evidence>
<name>A0A8C5I415_GOUWI</name>
<protein>
    <submittedName>
        <fullName evidence="1">Ankyrin repeat domain-containing protein 33B-like</fullName>
    </submittedName>
</protein>
<dbReference type="Gene3D" id="1.25.40.20">
    <property type="entry name" value="Ankyrin repeat-containing domain"/>
    <property type="match status" value="1"/>
</dbReference>
<dbReference type="InterPro" id="IPR036770">
    <property type="entry name" value="Ankyrin_rpt-contain_sf"/>
</dbReference>
<gene>
    <name evidence="1" type="primary">LOC114479627</name>
</gene>
<evidence type="ECO:0000313" key="2">
    <source>
        <dbReference type="Proteomes" id="UP000694680"/>
    </source>
</evidence>
<reference evidence="1" key="3">
    <citation type="submission" date="2025-09" db="UniProtKB">
        <authorList>
            <consortium name="Ensembl"/>
        </authorList>
    </citation>
    <scope>IDENTIFICATION</scope>
</reference>
<reference evidence="1" key="1">
    <citation type="submission" date="2020-06" db="EMBL/GenBank/DDBJ databases">
        <authorList>
            <consortium name="Wellcome Sanger Institute Data Sharing"/>
        </authorList>
    </citation>
    <scope>NUCLEOTIDE SEQUENCE [LARGE SCALE GENOMIC DNA]</scope>
</reference>
<dbReference type="AlphaFoldDB" id="A0A8C5I415"/>
<keyword evidence="2" id="KW-1185">Reference proteome</keyword>
<proteinExistence type="predicted"/>
<dbReference type="InterPro" id="IPR002110">
    <property type="entry name" value="Ankyrin_rpt"/>
</dbReference>
<dbReference type="Ensembl" id="ENSGWIT00000058491.1">
    <property type="protein sequence ID" value="ENSGWIP00000054270.1"/>
    <property type="gene ID" value="ENSGWIG00000025968.1"/>
</dbReference>
<organism evidence="1 2">
    <name type="scientific">Gouania willdenowi</name>
    <name type="common">Blunt-snouted clingfish</name>
    <name type="synonym">Lepadogaster willdenowi</name>
    <dbReference type="NCBI Taxonomy" id="441366"/>
    <lineage>
        <taxon>Eukaryota</taxon>
        <taxon>Metazoa</taxon>
        <taxon>Chordata</taxon>
        <taxon>Craniata</taxon>
        <taxon>Vertebrata</taxon>
        <taxon>Euteleostomi</taxon>
        <taxon>Actinopterygii</taxon>
        <taxon>Neopterygii</taxon>
        <taxon>Teleostei</taxon>
        <taxon>Neoteleostei</taxon>
        <taxon>Acanthomorphata</taxon>
        <taxon>Ovalentaria</taxon>
        <taxon>Blenniimorphae</taxon>
        <taxon>Blenniiformes</taxon>
        <taxon>Gobiesocoidei</taxon>
        <taxon>Gobiesocidae</taxon>
        <taxon>Gobiesocinae</taxon>
        <taxon>Gouania</taxon>
    </lineage>
</organism>
<sequence length="179" mass="20247">TSRPNYWEDEDDIYQEFEELDFDALPDRSDTRSIASDDSFYPPASIVIRDLYRPPSPESPERISFFKACWNNNTIITKIMIRQGVTEEEVRETDRNRRSCLMVACYYGYVDVVMALSHCPYLDVNWQDNEGNTALITAAQAGKHVSGSAQCAGGVNGRWTIISEDASCILTNNNKKSSL</sequence>
<dbReference type="SUPFAM" id="SSF48403">
    <property type="entry name" value="Ankyrin repeat"/>
    <property type="match status" value="1"/>
</dbReference>
<accession>A0A8C5I415</accession>